<reference evidence="1" key="1">
    <citation type="submission" date="2023-08" db="EMBL/GenBank/DDBJ databases">
        <authorList>
            <person name="Nazir A."/>
        </authorList>
    </citation>
    <scope>NUCLEOTIDE SEQUENCE</scope>
</reference>
<organism evidence="1">
    <name type="scientific">Staphylococcus phage vB_VibM_10AMN12</name>
    <dbReference type="NCBI Taxonomy" id="3076785"/>
    <lineage>
        <taxon>Viruses</taxon>
        <taxon>Duplodnaviria</taxon>
        <taxon>Heunggongvirae</taxon>
        <taxon>Uroviricota</taxon>
        <taxon>Caudoviricetes</taxon>
    </lineage>
</organism>
<proteinExistence type="predicted"/>
<sequence>MSYVLQHKNDLLKEYALIVFDCVYDVNGVLDEQAIDISYTDNIKYATKFSHNSDAWEVLVQVEEDQDIKFNLDDWNVVLYMEEK</sequence>
<evidence type="ECO:0000313" key="1">
    <source>
        <dbReference type="EMBL" id="WNO47525.1"/>
    </source>
</evidence>
<dbReference type="EMBL" id="OR481006">
    <property type="protein sequence ID" value="WNO47525.1"/>
    <property type="molecule type" value="Genomic_DNA"/>
</dbReference>
<name>A0AA96KSU2_9CAUD</name>
<protein>
    <submittedName>
        <fullName evidence="1">Uncharacterized protein</fullName>
    </submittedName>
</protein>
<accession>A0AA96KSU2</accession>